<evidence type="ECO:0000313" key="1">
    <source>
        <dbReference type="EMBL" id="KFE98048.1"/>
    </source>
</evidence>
<comment type="caution">
    <text evidence="1">The sequence shown here is derived from an EMBL/GenBank/DDBJ whole genome shotgun (WGS) entry which is preliminary data.</text>
</comment>
<gene>
    <name evidence="1" type="ORF">IX39_16760</name>
</gene>
<dbReference type="EMBL" id="JPRP01000003">
    <property type="protein sequence ID" value="KFE98048.1"/>
    <property type="molecule type" value="Genomic_DNA"/>
</dbReference>
<name>A0A085Z0T5_9FLAO</name>
<keyword evidence="2" id="KW-1185">Reference proteome</keyword>
<dbReference type="RefSeq" id="WP_034678498.1">
    <property type="nucleotide sequence ID" value="NZ_FPAP01000003.1"/>
</dbReference>
<protein>
    <submittedName>
        <fullName evidence="1">Uncharacterized protein</fullName>
    </submittedName>
</protein>
<dbReference type="Proteomes" id="UP000028713">
    <property type="component" value="Unassembled WGS sequence"/>
</dbReference>
<evidence type="ECO:0000313" key="2">
    <source>
        <dbReference type="Proteomes" id="UP000028713"/>
    </source>
</evidence>
<proteinExistence type="predicted"/>
<dbReference type="eggNOG" id="ENOG50311CS">
    <property type="taxonomic scope" value="Bacteria"/>
</dbReference>
<organism evidence="1 2">
    <name type="scientific">Chryseobacterium formosense</name>
    <dbReference type="NCBI Taxonomy" id="236814"/>
    <lineage>
        <taxon>Bacteria</taxon>
        <taxon>Pseudomonadati</taxon>
        <taxon>Bacteroidota</taxon>
        <taxon>Flavobacteriia</taxon>
        <taxon>Flavobacteriales</taxon>
        <taxon>Weeksellaceae</taxon>
        <taxon>Chryseobacterium group</taxon>
        <taxon>Chryseobacterium</taxon>
    </lineage>
</organism>
<dbReference type="OrthoDB" id="1258768at2"/>
<reference evidence="1 2" key="1">
    <citation type="submission" date="2014-07" db="EMBL/GenBank/DDBJ databases">
        <title>Genome of Chryseobacterium formosense LMG 24722.</title>
        <authorList>
            <person name="Pipes S.E."/>
            <person name="Stropko S.J."/>
            <person name="Newman J.D."/>
        </authorList>
    </citation>
    <scope>NUCLEOTIDE SEQUENCE [LARGE SCALE GENOMIC DNA]</scope>
    <source>
        <strain evidence="1 2">LMG 24722</strain>
    </source>
</reference>
<dbReference type="AlphaFoldDB" id="A0A085Z0T5"/>
<accession>A0A085Z0T5</accession>
<dbReference type="STRING" id="236814.IX39_16760"/>
<sequence length="151" mass="17674">MKNYTAHYLKKDILLTNESQKLVGKIVDECTWFKIRHSIDYLSRTYEIKNVGFLKNDVELSLSKRVIYFTDLEKDRIIKSGQGVRIYYFKLAKINQLFEKGKLLIEIVENIKKETKESILDIKADDSVEDLLILLFLHYSTKEFNSLGGSD</sequence>